<evidence type="ECO:0000313" key="3">
    <source>
        <dbReference type="Proteomes" id="UP001153148"/>
    </source>
</evidence>
<reference evidence="2" key="1">
    <citation type="submission" date="2021-03" db="EMBL/GenBank/DDBJ databases">
        <authorList>
            <person name="Tran Van P."/>
        </authorList>
    </citation>
    <scope>NUCLEOTIDE SEQUENCE</scope>
</reference>
<feature type="compositionally biased region" description="Basic and acidic residues" evidence="1">
    <location>
        <begin position="168"/>
        <end position="182"/>
    </location>
</feature>
<organism evidence="2 3">
    <name type="scientific">Timema podura</name>
    <name type="common">Walking stick</name>
    <dbReference type="NCBI Taxonomy" id="61482"/>
    <lineage>
        <taxon>Eukaryota</taxon>
        <taxon>Metazoa</taxon>
        <taxon>Ecdysozoa</taxon>
        <taxon>Arthropoda</taxon>
        <taxon>Hexapoda</taxon>
        <taxon>Insecta</taxon>
        <taxon>Pterygota</taxon>
        <taxon>Neoptera</taxon>
        <taxon>Polyneoptera</taxon>
        <taxon>Phasmatodea</taxon>
        <taxon>Timematodea</taxon>
        <taxon>Timematoidea</taxon>
        <taxon>Timematidae</taxon>
        <taxon>Timema</taxon>
    </lineage>
</organism>
<sequence>MTRLGRTRHNIYRQPSSLLTGIDAPSPRSSSSVSQLFCSALITLAIFLTPRADVGLRSGEMTPRDNPPSRPLSALSQQSITSVNSSAVSLRPRPIATPRRQRPFSIAVTGVTGAQPNEDQLSSRSTQRHSISGEVRGPKVPLVDKDGAKPPLPRVHSAKKTSSGKPEAPARRNLDKVLKSAK</sequence>
<name>A0ABN7P3M4_TIMPD</name>
<dbReference type="Proteomes" id="UP001153148">
    <property type="component" value="Unassembled WGS sequence"/>
</dbReference>
<proteinExistence type="predicted"/>
<feature type="region of interest" description="Disordered" evidence="1">
    <location>
        <begin position="58"/>
        <end position="182"/>
    </location>
</feature>
<accession>A0ABN7P3M4</accession>
<evidence type="ECO:0000313" key="2">
    <source>
        <dbReference type="EMBL" id="CAG2062492.1"/>
    </source>
</evidence>
<comment type="caution">
    <text evidence="2">The sequence shown here is derived from an EMBL/GenBank/DDBJ whole genome shotgun (WGS) entry which is preliminary data.</text>
</comment>
<keyword evidence="3" id="KW-1185">Reference proteome</keyword>
<feature type="compositionally biased region" description="Polar residues" evidence="1">
    <location>
        <begin position="74"/>
        <end position="88"/>
    </location>
</feature>
<dbReference type="EMBL" id="CAJPIN010020623">
    <property type="protein sequence ID" value="CAG2062492.1"/>
    <property type="molecule type" value="Genomic_DNA"/>
</dbReference>
<protein>
    <submittedName>
        <fullName evidence="2">Uncharacterized protein</fullName>
    </submittedName>
</protein>
<feature type="compositionally biased region" description="Polar residues" evidence="1">
    <location>
        <begin position="112"/>
        <end position="130"/>
    </location>
</feature>
<evidence type="ECO:0000256" key="1">
    <source>
        <dbReference type="SAM" id="MobiDB-lite"/>
    </source>
</evidence>
<feature type="non-terminal residue" evidence="2">
    <location>
        <position position="182"/>
    </location>
</feature>
<gene>
    <name evidence="2" type="ORF">TPAB3V08_LOCUS9443</name>
</gene>